<dbReference type="GO" id="GO:0004553">
    <property type="term" value="F:hydrolase activity, hydrolyzing O-glycosyl compounds"/>
    <property type="evidence" value="ECO:0007669"/>
    <property type="project" value="InterPro"/>
</dbReference>
<dbReference type="Proteomes" id="UP000053455">
    <property type="component" value="Unassembled WGS sequence"/>
</dbReference>
<feature type="region of interest" description="Disordered" evidence="4">
    <location>
        <begin position="142"/>
        <end position="163"/>
    </location>
</feature>
<dbReference type="InterPro" id="IPR008258">
    <property type="entry name" value="Transglycosylase_SLT_dom_1"/>
</dbReference>
<evidence type="ECO:0000256" key="4">
    <source>
        <dbReference type="SAM" id="MobiDB-lite"/>
    </source>
</evidence>
<dbReference type="InterPro" id="IPR023346">
    <property type="entry name" value="Lysozyme-like_dom_sf"/>
</dbReference>
<dbReference type="SUPFAM" id="SSF53955">
    <property type="entry name" value="Lysozyme-like"/>
    <property type="match status" value="1"/>
</dbReference>
<evidence type="ECO:0000256" key="2">
    <source>
        <dbReference type="ARBA" id="ARBA00009387"/>
    </source>
</evidence>
<dbReference type="PATRIC" id="fig|874156.12.peg.2069"/>
<dbReference type="AlphaFoldDB" id="A0A0H0XQ16"/>
<dbReference type="Gene3D" id="1.25.20.10">
    <property type="entry name" value="Bacterial muramidases"/>
    <property type="match status" value="1"/>
</dbReference>
<evidence type="ECO:0000256" key="3">
    <source>
        <dbReference type="ARBA" id="ARBA00022729"/>
    </source>
</evidence>
<evidence type="ECO:0000256" key="1">
    <source>
        <dbReference type="ARBA" id="ARBA00007734"/>
    </source>
</evidence>
<keyword evidence="3 5" id="KW-0732">Signal</keyword>
<evidence type="ECO:0000259" key="6">
    <source>
        <dbReference type="Pfam" id="PF01464"/>
    </source>
</evidence>
<keyword evidence="8" id="KW-1185">Reference proteome</keyword>
<dbReference type="EMBL" id="LBHU01000002">
    <property type="protein sequence ID" value="KLI64116.1"/>
    <property type="molecule type" value="Genomic_DNA"/>
</dbReference>
<evidence type="ECO:0000256" key="5">
    <source>
        <dbReference type="SAM" id="SignalP"/>
    </source>
</evidence>
<dbReference type="STRING" id="874156.GCA_001021555_01296"/>
<gene>
    <name evidence="7" type="ORF">AAV99_10070</name>
</gene>
<dbReference type="PANTHER" id="PTHR37423:SF2">
    <property type="entry name" value="MEMBRANE-BOUND LYTIC MUREIN TRANSGLYCOSYLASE C"/>
    <property type="match status" value="1"/>
</dbReference>
<name>A0A0H0XQ16_9SPHN</name>
<proteinExistence type="inferred from homology"/>
<sequence length="593" mass="65358">MDCLTMKSMKTCISILALAAAAFAPLLAQAQDTRTYFTARINAQEVPQQLSSEERDHYSRLFNAIDGERWADVETLLAQRPDGLLTDFARAEYYLHANSPRVELPALLDWLRRGQELPQAEQIGRLSVTRGAEREPDLPYVRQTTSQGTMPRRTRPSSVGDGSMPASIRSAILQHISDDDPYGARQLLDGIDASLSSQARAEWRQRVAFSFFIENLDAEALAMAQTVGAGSGPWVAEGDWVAGLAAWRLNDCQTASDYFQRTAAGASSPSLRAAALYWGARAALRCRQPDLSTRLLSDAAIDDRTMYGMLAAEQLGRNLPDRVESADFTQEDWQAVGAERNVRIAVALAEIGRDGPGSQVLLHQARIGNPQDYAALSRLARSLGFPQTQLFMAFNAPSGTSADPASHFPAPKIAPSNGWRVDPALAFAHILQESAFRPNATSPADAQGLMQITPITVRQHAPSLGMSASSVNIYDPEINLAFGQRNLEMLRDDPATRQRLPIIMAAYNAGMTPIRRWETEIRDFDDPLLYMEAIPYWETRGYVSIVMRNYWMYERQANAASPSRRALAQNGWPLFPDGTGLSDGRVYMSTGGN</sequence>
<dbReference type="Pfam" id="PF01464">
    <property type="entry name" value="SLT"/>
    <property type="match status" value="1"/>
</dbReference>
<feature type="chain" id="PRO_5002589040" evidence="5">
    <location>
        <begin position="31"/>
        <end position="593"/>
    </location>
</feature>
<comment type="caution">
    <text evidence="7">The sequence shown here is derived from an EMBL/GenBank/DDBJ whole genome shotgun (WGS) entry which is preliminary data.</text>
</comment>
<evidence type="ECO:0000313" key="8">
    <source>
        <dbReference type="Proteomes" id="UP000053455"/>
    </source>
</evidence>
<dbReference type="PANTHER" id="PTHR37423">
    <property type="entry name" value="SOLUBLE LYTIC MUREIN TRANSGLYCOSYLASE-RELATED"/>
    <property type="match status" value="1"/>
</dbReference>
<feature type="signal peptide" evidence="5">
    <location>
        <begin position="1"/>
        <end position="30"/>
    </location>
</feature>
<dbReference type="SUPFAM" id="SSF48435">
    <property type="entry name" value="Bacterial muramidases"/>
    <property type="match status" value="1"/>
</dbReference>
<accession>A0A0H0XQ16</accession>
<evidence type="ECO:0000313" key="7">
    <source>
        <dbReference type="EMBL" id="KLI64116.1"/>
    </source>
</evidence>
<dbReference type="GO" id="GO:0042597">
    <property type="term" value="C:periplasmic space"/>
    <property type="evidence" value="ECO:0007669"/>
    <property type="project" value="InterPro"/>
</dbReference>
<protein>
    <submittedName>
        <fullName evidence="7">Lytic murein transglycosylase</fullName>
    </submittedName>
</protein>
<comment type="similarity">
    <text evidence="1">Belongs to the transglycosylase Slt family.</text>
</comment>
<dbReference type="InterPro" id="IPR008939">
    <property type="entry name" value="Lytic_TGlycosylase_superhlx_U"/>
</dbReference>
<comment type="similarity">
    <text evidence="2">Belongs to the virb1 family.</text>
</comment>
<dbReference type="Gene3D" id="1.10.530.10">
    <property type="match status" value="1"/>
</dbReference>
<dbReference type="CDD" id="cd13401">
    <property type="entry name" value="Slt70-like"/>
    <property type="match status" value="1"/>
</dbReference>
<reference evidence="7 8" key="1">
    <citation type="submission" date="2015-04" db="EMBL/GenBank/DDBJ databases">
        <title>The draft genome sequence of Erythrobacter marinus HWDM-33.</title>
        <authorList>
            <person name="Zhuang L."/>
            <person name="Liu Y."/>
            <person name="Shao Z."/>
        </authorList>
    </citation>
    <scope>NUCLEOTIDE SEQUENCE [LARGE SCALE GENOMIC DNA]</scope>
    <source>
        <strain evidence="7 8">HWDM-33</strain>
    </source>
</reference>
<dbReference type="OrthoDB" id="9815002at2"/>
<organism evidence="7 8">
    <name type="scientific">Aurantiacibacter marinus</name>
    <dbReference type="NCBI Taxonomy" id="874156"/>
    <lineage>
        <taxon>Bacteria</taxon>
        <taxon>Pseudomonadati</taxon>
        <taxon>Pseudomonadota</taxon>
        <taxon>Alphaproteobacteria</taxon>
        <taxon>Sphingomonadales</taxon>
        <taxon>Erythrobacteraceae</taxon>
        <taxon>Aurantiacibacter</taxon>
    </lineage>
</organism>
<feature type="domain" description="Transglycosylase SLT" evidence="6">
    <location>
        <begin position="416"/>
        <end position="523"/>
    </location>
</feature>